<name>A0AAV5QF71_9ASCO</name>
<dbReference type="GeneID" id="90071251"/>
<keyword evidence="1" id="KW-0346">Stress response</keyword>
<evidence type="ECO:0000256" key="1">
    <source>
        <dbReference type="ARBA" id="ARBA00023016"/>
    </source>
</evidence>
<dbReference type="SUPFAM" id="SSF49764">
    <property type="entry name" value="HSP20-like chaperones"/>
    <property type="match status" value="1"/>
</dbReference>
<evidence type="ECO:0000256" key="3">
    <source>
        <dbReference type="RuleBase" id="RU003616"/>
    </source>
</evidence>
<gene>
    <name evidence="5" type="ORF">DASC09_005970</name>
</gene>
<dbReference type="AlphaFoldDB" id="A0AAV5QF71"/>
<comment type="caution">
    <text evidence="5">The sequence shown here is derived from an EMBL/GenBank/DDBJ whole genome shotgun (WGS) entry which is preliminary data.</text>
</comment>
<proteinExistence type="inferred from homology"/>
<dbReference type="EMBL" id="BTFZ01000001">
    <property type="protein sequence ID" value="GMM33272.1"/>
    <property type="molecule type" value="Genomic_DNA"/>
</dbReference>
<reference evidence="5 6" key="1">
    <citation type="journal article" date="2023" name="Elife">
        <title>Identification of key yeast species and microbe-microbe interactions impacting larval growth of Drosophila in the wild.</title>
        <authorList>
            <person name="Mure A."/>
            <person name="Sugiura Y."/>
            <person name="Maeda R."/>
            <person name="Honda K."/>
            <person name="Sakurai N."/>
            <person name="Takahashi Y."/>
            <person name="Watada M."/>
            <person name="Katoh T."/>
            <person name="Gotoh A."/>
            <person name="Gotoh Y."/>
            <person name="Taniguchi I."/>
            <person name="Nakamura K."/>
            <person name="Hayashi T."/>
            <person name="Katayama T."/>
            <person name="Uemura T."/>
            <person name="Hattori Y."/>
        </authorList>
    </citation>
    <scope>NUCLEOTIDE SEQUENCE [LARGE SCALE GENOMIC DNA]</scope>
    <source>
        <strain evidence="5 6">SC-9</strain>
    </source>
</reference>
<dbReference type="CDD" id="cd06464">
    <property type="entry name" value="ACD_sHsps-like"/>
    <property type="match status" value="1"/>
</dbReference>
<dbReference type="InterPro" id="IPR008978">
    <property type="entry name" value="HSP20-like_chaperone"/>
</dbReference>
<dbReference type="Proteomes" id="UP001360560">
    <property type="component" value="Unassembled WGS sequence"/>
</dbReference>
<evidence type="ECO:0000256" key="2">
    <source>
        <dbReference type="PROSITE-ProRule" id="PRU00285"/>
    </source>
</evidence>
<dbReference type="Pfam" id="PF00011">
    <property type="entry name" value="HSP20"/>
    <property type="match status" value="1"/>
</dbReference>
<dbReference type="Gene3D" id="2.60.40.790">
    <property type="match status" value="1"/>
</dbReference>
<protein>
    <recommendedName>
        <fullName evidence="4">SHSP domain-containing protein</fullName>
    </recommendedName>
</protein>
<dbReference type="InterPro" id="IPR002068">
    <property type="entry name" value="A-crystallin/Hsp20_dom"/>
</dbReference>
<evidence type="ECO:0000313" key="5">
    <source>
        <dbReference type="EMBL" id="GMM33272.1"/>
    </source>
</evidence>
<keyword evidence="6" id="KW-1185">Reference proteome</keyword>
<evidence type="ECO:0000259" key="4">
    <source>
        <dbReference type="PROSITE" id="PS01031"/>
    </source>
</evidence>
<accession>A0AAV5QF71</accession>
<dbReference type="PROSITE" id="PS01031">
    <property type="entry name" value="SHSP"/>
    <property type="match status" value="1"/>
</dbReference>
<dbReference type="RefSeq" id="XP_064850272.1">
    <property type="nucleotide sequence ID" value="XM_064994200.1"/>
</dbReference>
<comment type="similarity">
    <text evidence="2 3">Belongs to the small heat shock protein (HSP20) family.</text>
</comment>
<dbReference type="PANTHER" id="PTHR11527">
    <property type="entry name" value="HEAT-SHOCK PROTEIN 20 FAMILY MEMBER"/>
    <property type="match status" value="1"/>
</dbReference>
<sequence length="165" mass="18374">MSMTLHNSPFFELFDGLNRQLSRGNNLFDTMVKSSGLDIVPPVDLIEKDDVFMLHASVPGAVPSNITIDFDRSNNELKIAGTVPETNIEEEDKDTHKYYREIKTGSFERTVRFGKDTIDEDGISAKYNNGVLEVLVPKVKPAAPESKVRRIQIGGIEEDSSKESA</sequence>
<evidence type="ECO:0000313" key="6">
    <source>
        <dbReference type="Proteomes" id="UP001360560"/>
    </source>
</evidence>
<feature type="domain" description="SHSP" evidence="4">
    <location>
        <begin position="34"/>
        <end position="154"/>
    </location>
</feature>
<dbReference type="InterPro" id="IPR031107">
    <property type="entry name" value="Small_HSP"/>
</dbReference>
<organism evidence="5 6">
    <name type="scientific">Saccharomycopsis crataegensis</name>
    <dbReference type="NCBI Taxonomy" id="43959"/>
    <lineage>
        <taxon>Eukaryota</taxon>
        <taxon>Fungi</taxon>
        <taxon>Dikarya</taxon>
        <taxon>Ascomycota</taxon>
        <taxon>Saccharomycotina</taxon>
        <taxon>Saccharomycetes</taxon>
        <taxon>Saccharomycopsidaceae</taxon>
        <taxon>Saccharomycopsis</taxon>
    </lineage>
</organism>